<dbReference type="PROSITE" id="PS00028">
    <property type="entry name" value="ZINC_FINGER_C2H2_1"/>
    <property type="match status" value="1"/>
</dbReference>
<feature type="region of interest" description="Disordered" evidence="2">
    <location>
        <begin position="345"/>
        <end position="364"/>
    </location>
</feature>
<keyword evidence="5" id="KW-1185">Reference proteome</keyword>
<dbReference type="PROSITE" id="PS50157">
    <property type="entry name" value="ZINC_FINGER_C2H2_2"/>
    <property type="match status" value="1"/>
</dbReference>
<feature type="domain" description="C2H2-type" evidence="3">
    <location>
        <begin position="76"/>
        <end position="98"/>
    </location>
</feature>
<feature type="region of interest" description="Disordered" evidence="2">
    <location>
        <begin position="312"/>
        <end position="340"/>
    </location>
</feature>
<keyword evidence="1" id="KW-0862">Zinc</keyword>
<evidence type="ECO:0000313" key="5">
    <source>
        <dbReference type="Proteomes" id="UP000231279"/>
    </source>
</evidence>
<protein>
    <recommendedName>
        <fullName evidence="3">C2H2-type domain-containing protein</fullName>
    </recommendedName>
</protein>
<dbReference type="AlphaFoldDB" id="A0A2G9GWD2"/>
<keyword evidence="1" id="KW-0863">Zinc-finger</keyword>
<dbReference type="OrthoDB" id="191139at2759"/>
<feature type="compositionally biased region" description="Basic and acidic residues" evidence="2">
    <location>
        <begin position="488"/>
        <end position="510"/>
    </location>
</feature>
<evidence type="ECO:0000256" key="1">
    <source>
        <dbReference type="PROSITE-ProRule" id="PRU00042"/>
    </source>
</evidence>
<evidence type="ECO:0000256" key="2">
    <source>
        <dbReference type="SAM" id="MobiDB-lite"/>
    </source>
</evidence>
<dbReference type="PANTHER" id="PTHR36055">
    <property type="entry name" value="C2H2-LIKE ZINC FINGER PROTEIN"/>
    <property type="match status" value="1"/>
</dbReference>
<gene>
    <name evidence="4" type="ORF">CDL12_18105</name>
</gene>
<accession>A0A2G9GWD2</accession>
<dbReference type="EMBL" id="NKXS01003561">
    <property type="protein sequence ID" value="PIN09320.1"/>
    <property type="molecule type" value="Genomic_DNA"/>
</dbReference>
<comment type="caution">
    <text evidence="4">The sequence shown here is derived from an EMBL/GenBank/DDBJ whole genome shotgun (WGS) entry which is preliminary data.</text>
</comment>
<feature type="region of interest" description="Disordered" evidence="2">
    <location>
        <begin position="485"/>
        <end position="590"/>
    </location>
</feature>
<keyword evidence="1" id="KW-0479">Metal-binding</keyword>
<dbReference type="InterPro" id="IPR013087">
    <property type="entry name" value="Znf_C2H2_type"/>
</dbReference>
<proteinExistence type="predicted"/>
<feature type="compositionally biased region" description="Low complexity" evidence="2">
    <location>
        <begin position="312"/>
        <end position="333"/>
    </location>
</feature>
<feature type="compositionally biased region" description="Polar residues" evidence="2">
    <location>
        <begin position="512"/>
        <end position="528"/>
    </location>
</feature>
<dbReference type="PANTHER" id="PTHR36055:SF1">
    <property type="entry name" value="C2H2-LIKE ZINC FINGER PROTEIN"/>
    <property type="match status" value="1"/>
</dbReference>
<feature type="region of interest" description="Disordered" evidence="2">
    <location>
        <begin position="622"/>
        <end position="666"/>
    </location>
</feature>
<dbReference type="Proteomes" id="UP000231279">
    <property type="component" value="Unassembled WGS sequence"/>
</dbReference>
<dbReference type="STRING" id="429701.A0A2G9GWD2"/>
<organism evidence="4 5">
    <name type="scientific">Handroanthus impetiginosus</name>
    <dbReference type="NCBI Taxonomy" id="429701"/>
    <lineage>
        <taxon>Eukaryota</taxon>
        <taxon>Viridiplantae</taxon>
        <taxon>Streptophyta</taxon>
        <taxon>Embryophyta</taxon>
        <taxon>Tracheophyta</taxon>
        <taxon>Spermatophyta</taxon>
        <taxon>Magnoliopsida</taxon>
        <taxon>eudicotyledons</taxon>
        <taxon>Gunneridae</taxon>
        <taxon>Pentapetalae</taxon>
        <taxon>asterids</taxon>
        <taxon>lamiids</taxon>
        <taxon>Lamiales</taxon>
        <taxon>Bignoniaceae</taxon>
        <taxon>Crescentiina</taxon>
        <taxon>Tabebuia alliance</taxon>
        <taxon>Handroanthus</taxon>
    </lineage>
</organism>
<dbReference type="GO" id="GO:0008270">
    <property type="term" value="F:zinc ion binding"/>
    <property type="evidence" value="ECO:0007669"/>
    <property type="project" value="UniProtKB-KW"/>
</dbReference>
<evidence type="ECO:0000259" key="3">
    <source>
        <dbReference type="PROSITE" id="PS50157"/>
    </source>
</evidence>
<sequence>MATAKLCSSGTFNSIKSEEGTDSVDTFFKQTTGKEPLLPFSRTVDSPVQWIQLLHALDQPDLPGWPLLTPLKVQMQKCEKCSREFCSPVNYRRHVRVHRRSLNVDKESHKNRDLLAAFWDKQSLEQAKEILSFDDVMLKEIPGSSVINSLGSSLRKPGVWTLPQIYVKAGSALLDIIQAKPSRLPISSQELFSILDDASERTFLCAGSAESLRKYVFDGETAKNSFELKNLVATVSFLVEQKLVKAWVADKDAEALRCQKLLVEEEEAAQKRQAVLLERKKQKKLRQKEQKLKEQFYGGNANLTINVDAADETTSAEASEPSPPSDSNSYSPDMPTNLDFCLESTEPQREEPDEDTKAQFDSSREHINRGDSHAIEPQMVNDNGHRHVASNRWQVSKLQSRSSRYASSNLQISKHEPIHKPGPSRDRTLLNGSKVWTKKLKNDSVADGLRPFSSQRETSNQTEENKCEVIIGSIPLTLRSCVAQQRDSPPDEAREICSTEPPPLKDKYVSEKVSNANTVDSGTTQVTSKLWRPVSNGEARSIPAVGRSNADSEGGATLDKVHDQNLPIERSGESQSTDGDDFDNRKSQQGWLPFNSSAAREFLAQRWKGAISGEHVTLVLSASPESPDVQPDSSKVYDPSDPNEGVLPPNAENQLHRSGPTKFIKKGDKSLKVKYIPKQKPIA</sequence>
<name>A0A2G9GWD2_9LAMI</name>
<feature type="compositionally biased region" description="Basic and acidic residues" evidence="2">
    <location>
        <begin position="346"/>
        <end position="364"/>
    </location>
</feature>
<evidence type="ECO:0000313" key="4">
    <source>
        <dbReference type="EMBL" id="PIN09320.1"/>
    </source>
</evidence>
<reference evidence="5" key="1">
    <citation type="journal article" date="2018" name="Gigascience">
        <title>Genome assembly of the Pink Ipe (Handroanthus impetiginosus, Bignoniaceae), a highly valued, ecologically keystone Neotropical timber forest tree.</title>
        <authorList>
            <person name="Silva-Junior O.B."/>
            <person name="Grattapaglia D."/>
            <person name="Novaes E."/>
            <person name="Collevatti R.G."/>
        </authorList>
    </citation>
    <scope>NUCLEOTIDE SEQUENCE [LARGE SCALE GENOMIC DNA]</scope>
    <source>
        <strain evidence="5">cv. UFG-1</strain>
    </source>
</reference>